<feature type="domain" description="HTH hxlR-type" evidence="4">
    <location>
        <begin position="11"/>
        <end position="109"/>
    </location>
</feature>
<dbReference type="OrthoDB" id="9792527at2"/>
<dbReference type="SUPFAM" id="SSF55718">
    <property type="entry name" value="SCP-like"/>
    <property type="match status" value="1"/>
</dbReference>
<dbReference type="InterPro" id="IPR036527">
    <property type="entry name" value="SCP2_sterol-bd_dom_sf"/>
</dbReference>
<dbReference type="InterPro" id="IPR036390">
    <property type="entry name" value="WH_DNA-bd_sf"/>
</dbReference>
<dbReference type="Gene3D" id="1.10.10.10">
    <property type="entry name" value="Winged helix-like DNA-binding domain superfamily/Winged helix DNA-binding domain"/>
    <property type="match status" value="1"/>
</dbReference>
<keyword evidence="1" id="KW-0805">Transcription regulation</keyword>
<dbReference type="Pfam" id="PF01638">
    <property type="entry name" value="HxlR"/>
    <property type="match status" value="1"/>
</dbReference>
<sequence length="235" mass="25427">MASKRKYEESCAAAHALDLVGERWALLVVRELLFGPKRFTDLRSGIPGASPDVLSQRLRQLEHSGVVRRRRLPRPASTRVYDLTAWGRELEPVIVGFGRWGGRSPVLDRHAAIGADAVMLAFKSLFEPRLAAGLAVDVFLRVGGDGFRVAVSDSAIDVDRGDAAGADAVVVTDPGSLHEVVWGTRRLEDAEAAGEIAVRGDRDGFVRLLAVLVPPEPAVVDHREDDNKEDAVPVA</sequence>
<evidence type="ECO:0000256" key="2">
    <source>
        <dbReference type="ARBA" id="ARBA00023125"/>
    </source>
</evidence>
<dbReference type="PANTHER" id="PTHR33204">
    <property type="entry name" value="TRANSCRIPTIONAL REGULATOR, MARR FAMILY"/>
    <property type="match status" value="1"/>
</dbReference>
<evidence type="ECO:0000256" key="1">
    <source>
        <dbReference type="ARBA" id="ARBA00023015"/>
    </source>
</evidence>
<keyword evidence="2" id="KW-0238">DNA-binding</keyword>
<accession>A0A2P8I4I3</accession>
<dbReference type="PANTHER" id="PTHR33204:SF18">
    <property type="entry name" value="TRANSCRIPTIONAL REGULATORY PROTEIN"/>
    <property type="match status" value="1"/>
</dbReference>
<dbReference type="SUPFAM" id="SSF46785">
    <property type="entry name" value="Winged helix' DNA-binding domain"/>
    <property type="match status" value="1"/>
</dbReference>
<dbReference type="RefSeq" id="WP_106618092.1">
    <property type="nucleotide sequence ID" value="NZ_PYAX01000009.1"/>
</dbReference>
<dbReference type="EMBL" id="PYAX01000009">
    <property type="protein sequence ID" value="PSL53378.1"/>
    <property type="molecule type" value="Genomic_DNA"/>
</dbReference>
<dbReference type="AlphaFoldDB" id="A0A2P8I4I3"/>
<dbReference type="Proteomes" id="UP000241118">
    <property type="component" value="Unassembled WGS sequence"/>
</dbReference>
<gene>
    <name evidence="5" type="ORF">B0I31_109168</name>
</gene>
<evidence type="ECO:0000313" key="6">
    <source>
        <dbReference type="Proteomes" id="UP000241118"/>
    </source>
</evidence>
<dbReference type="GO" id="GO:0003677">
    <property type="term" value="F:DNA binding"/>
    <property type="evidence" value="ECO:0007669"/>
    <property type="project" value="UniProtKB-KW"/>
</dbReference>
<comment type="caution">
    <text evidence="5">The sequence shown here is derived from an EMBL/GenBank/DDBJ whole genome shotgun (WGS) entry which is preliminary data.</text>
</comment>
<evidence type="ECO:0000256" key="3">
    <source>
        <dbReference type="ARBA" id="ARBA00023163"/>
    </source>
</evidence>
<proteinExistence type="predicted"/>
<organism evidence="5 6">
    <name type="scientific">Saccharothrix carnea</name>
    <dbReference type="NCBI Taxonomy" id="1280637"/>
    <lineage>
        <taxon>Bacteria</taxon>
        <taxon>Bacillati</taxon>
        <taxon>Actinomycetota</taxon>
        <taxon>Actinomycetes</taxon>
        <taxon>Pseudonocardiales</taxon>
        <taxon>Pseudonocardiaceae</taxon>
        <taxon>Saccharothrix</taxon>
    </lineage>
</organism>
<evidence type="ECO:0000259" key="4">
    <source>
        <dbReference type="PROSITE" id="PS51118"/>
    </source>
</evidence>
<dbReference type="Gene3D" id="3.30.1050.10">
    <property type="entry name" value="SCP2 sterol-binding domain"/>
    <property type="match status" value="1"/>
</dbReference>
<dbReference type="InterPro" id="IPR036388">
    <property type="entry name" value="WH-like_DNA-bd_sf"/>
</dbReference>
<dbReference type="InterPro" id="IPR002577">
    <property type="entry name" value="HTH_HxlR"/>
</dbReference>
<name>A0A2P8I4I3_SACCR</name>
<protein>
    <submittedName>
        <fullName evidence="5">HxlR family transcriptional regulator</fullName>
    </submittedName>
</protein>
<keyword evidence="3" id="KW-0804">Transcription</keyword>
<evidence type="ECO:0000313" key="5">
    <source>
        <dbReference type="EMBL" id="PSL53378.1"/>
    </source>
</evidence>
<dbReference type="PROSITE" id="PS51118">
    <property type="entry name" value="HTH_HXLR"/>
    <property type="match status" value="1"/>
</dbReference>
<reference evidence="5 6" key="1">
    <citation type="submission" date="2018-03" db="EMBL/GenBank/DDBJ databases">
        <title>Genomic Encyclopedia of Type Strains, Phase III (KMG-III): the genomes of soil and plant-associated and newly described type strains.</title>
        <authorList>
            <person name="Whitman W."/>
        </authorList>
    </citation>
    <scope>NUCLEOTIDE SEQUENCE [LARGE SCALE GENOMIC DNA]</scope>
    <source>
        <strain evidence="5 6">CGMCC 4.7097</strain>
    </source>
</reference>
<keyword evidence="6" id="KW-1185">Reference proteome</keyword>